<sequence length="436" mass="51778">MIKKIKKKHIIDATKYIDYIGIPKDNIYNYYWIKLDNGKEYPFKLTVREAYKLTTNTDEYYDFSSNKETRKTIEDLGFEIKYYTEHINFLKDYEVEKFSDVAGSKYRKANPENVRYGMLIAPTAYKINYWAENSTIENFVIKSDKSWQWSGSFKSYLWIRIFRKNDSKKVYFVLGVDDKGNLYLELNCQRSNHTGGKTQPLTKERINEFDKYLNSSTYIKKIIKKEHLKNYNWHSLISLTKDFLHSNSTIYDELEIISKEKFIELNQDNDSILTVSDIPESTKSYVNKERNFKGKKIDWSKKQLVSSRLGLLGEELIIEYEKSKIKKLKKENILNDNIIVEKKRDGEGYDILSYDKNGNKLFIEVKTTKGKINEPFYLSINEKAFYEKHKSQYIIYRLYEFNNLSKTSKLYKIEGSELDDFNFNPTNFEISKGDFS</sequence>
<comment type="caution">
    <text evidence="2">The sequence shown here is derived from an EMBL/GenBank/DDBJ whole genome shotgun (WGS) entry which is preliminary data.</text>
</comment>
<feature type="domain" description="Protein NO VEIN C-terminal" evidence="1">
    <location>
        <begin position="313"/>
        <end position="405"/>
    </location>
</feature>
<evidence type="ECO:0000313" key="2">
    <source>
        <dbReference type="EMBL" id="PQJ79559.1"/>
    </source>
</evidence>
<dbReference type="AlphaFoldDB" id="A0A2S7WPN6"/>
<evidence type="ECO:0000313" key="3">
    <source>
        <dbReference type="Proteomes" id="UP000238882"/>
    </source>
</evidence>
<dbReference type="Pfam" id="PF13020">
    <property type="entry name" value="NOV_C"/>
    <property type="match status" value="1"/>
</dbReference>
<reference evidence="2 3" key="1">
    <citation type="submission" date="2016-12" db="EMBL/GenBank/DDBJ databases">
        <title>Trade-off between light-utilization and light-protection in marine flavobacteria.</title>
        <authorList>
            <person name="Kumagai Y."/>
            <person name="Yoshizawa S."/>
            <person name="Kogure K."/>
            <person name="Iwasaki W."/>
        </authorList>
    </citation>
    <scope>NUCLEOTIDE SEQUENCE [LARGE SCALE GENOMIC DNA]</scope>
    <source>
        <strain evidence="2 3">NBRC 108759</strain>
    </source>
</reference>
<dbReference type="OrthoDB" id="6402880at2"/>
<organism evidence="2 3">
    <name type="scientific">Polaribacter porphyrae</name>
    <dbReference type="NCBI Taxonomy" id="1137780"/>
    <lineage>
        <taxon>Bacteria</taxon>
        <taxon>Pseudomonadati</taxon>
        <taxon>Bacteroidota</taxon>
        <taxon>Flavobacteriia</taxon>
        <taxon>Flavobacteriales</taxon>
        <taxon>Flavobacteriaceae</taxon>
    </lineage>
</organism>
<proteinExistence type="predicted"/>
<dbReference type="Proteomes" id="UP000238882">
    <property type="component" value="Unassembled WGS sequence"/>
</dbReference>
<keyword evidence="3" id="KW-1185">Reference proteome</keyword>
<accession>A0A2S7WPN6</accession>
<gene>
    <name evidence="2" type="ORF">BTO18_10415</name>
</gene>
<dbReference type="InterPro" id="IPR024975">
    <property type="entry name" value="NOV_C"/>
</dbReference>
<dbReference type="RefSeq" id="WP_105016156.1">
    <property type="nucleotide sequence ID" value="NZ_MSCN01000001.1"/>
</dbReference>
<dbReference type="EMBL" id="MSCN01000001">
    <property type="protein sequence ID" value="PQJ79559.1"/>
    <property type="molecule type" value="Genomic_DNA"/>
</dbReference>
<protein>
    <recommendedName>
        <fullName evidence="1">Protein NO VEIN C-terminal domain-containing protein</fullName>
    </recommendedName>
</protein>
<name>A0A2S7WPN6_9FLAO</name>
<evidence type="ECO:0000259" key="1">
    <source>
        <dbReference type="Pfam" id="PF13020"/>
    </source>
</evidence>